<dbReference type="EMBL" id="JAHKNI010000005">
    <property type="protein sequence ID" value="MBU3063019.1"/>
    <property type="molecule type" value="Genomic_DNA"/>
</dbReference>
<feature type="domain" description="Predicted hydrolase N-terminal" evidence="2">
    <location>
        <begin position="7"/>
        <end position="188"/>
    </location>
</feature>
<keyword evidence="3" id="KW-0378">Hydrolase</keyword>
<evidence type="ECO:0000313" key="4">
    <source>
        <dbReference type="Proteomes" id="UP000733379"/>
    </source>
</evidence>
<dbReference type="Pfam" id="PF06259">
    <property type="entry name" value="Abhydrolase_8"/>
    <property type="match status" value="1"/>
</dbReference>
<organism evidence="3 4">
    <name type="scientific">Nocardia albiluteola</name>
    <dbReference type="NCBI Taxonomy" id="2842303"/>
    <lineage>
        <taxon>Bacteria</taxon>
        <taxon>Bacillati</taxon>
        <taxon>Actinomycetota</taxon>
        <taxon>Actinomycetes</taxon>
        <taxon>Mycobacteriales</taxon>
        <taxon>Nocardiaceae</taxon>
        <taxon>Nocardia</taxon>
    </lineage>
</organism>
<keyword evidence="4" id="KW-1185">Reference proteome</keyword>
<proteinExistence type="predicted"/>
<dbReference type="Pfam" id="PF22905">
    <property type="entry name" value="Hydro_N_hd"/>
    <property type="match status" value="1"/>
</dbReference>
<dbReference type="RefSeq" id="WP_215917950.1">
    <property type="nucleotide sequence ID" value="NZ_JAHKNI010000005.1"/>
</dbReference>
<gene>
    <name evidence="3" type="ORF">KO481_15985</name>
</gene>
<dbReference type="GO" id="GO:0016787">
    <property type="term" value="F:hydrolase activity"/>
    <property type="evidence" value="ECO:0007669"/>
    <property type="project" value="UniProtKB-KW"/>
</dbReference>
<dbReference type="Proteomes" id="UP000733379">
    <property type="component" value="Unassembled WGS sequence"/>
</dbReference>
<dbReference type="InterPro" id="IPR029058">
    <property type="entry name" value="AB_hydrolase_fold"/>
</dbReference>
<comment type="caution">
    <text evidence="3">The sequence shown here is derived from an EMBL/GenBank/DDBJ whole genome shotgun (WGS) entry which is preliminary data.</text>
</comment>
<sequence length="654" mass="68757">MNEPTLVALSVPGLTAAAGIDPWKLQDQLLSGKPNQISLLAQTFYVSGSHTKEADDAFTQAYKHFQNAHASDNGCNAINDSRVVSDTITELKPTADNLNRIGVNLEEIAGALADAQNNTYGPIEALNRSVQQFDSEIVALPKHSHLVYEETRQGIEQDAAKVVHTVGEQLNGIVNDYENVLNARMTDIESTGYIPSVNLDDGAATTQLPPADTNPAHVNAWWNSLGAGAQQAILATHPDVIGNLNGIPVVDRSAANEQVMNNDIHRAEDAANVHGVKVGNPMDDTSALRALVENPNAYTKLGLTADEATRAHNALNVLDGLKADGSADTAMHSSETPPVYLFKYQPLAFGGKGSAAIAIGNPDTAANTAILVPGASQSVRASDSSDKGWLAVQSHEAQNLYVESNRANAGQTAVVAWMGYDDPPNGLTAVAFAPFEPHHGAAAERAGGILLAQDTNGLAATHQGSPSHVTWVGHSAGAIVVADAAVSGIARQHVNDVVLAGPVSTDLAHKAADFHLPPGHVYVGESSIDGLARPAHAYLNVMSHVLGQGGDADPTAAGYGATRFKAETPPSFNSWHYYNPNAHLAYFDPGSESLFSMGDIVSNNGHLAQDGMVATPDKVVQLHLPGRAGWEGRQVVVPGETTAGVTDDHYHPEK</sequence>
<evidence type="ECO:0000259" key="2">
    <source>
        <dbReference type="Pfam" id="PF22905"/>
    </source>
</evidence>
<dbReference type="InterPro" id="IPR054469">
    <property type="entry name" value="Pred_hydrolase_N"/>
</dbReference>
<reference evidence="3 4" key="1">
    <citation type="submission" date="2021-06" db="EMBL/GenBank/DDBJ databases">
        <title>Actinomycetes sequencing.</title>
        <authorList>
            <person name="Shan Q."/>
        </authorList>
    </citation>
    <scope>NUCLEOTIDE SEQUENCE [LARGE SCALE GENOMIC DNA]</scope>
    <source>
        <strain evidence="3 4">NEAU-G5</strain>
    </source>
</reference>
<name>A0ABS6AY98_9NOCA</name>
<protein>
    <submittedName>
        <fullName evidence="3">Alpha/beta hydrolase family protein</fullName>
    </submittedName>
</protein>
<evidence type="ECO:0000259" key="1">
    <source>
        <dbReference type="Pfam" id="PF06259"/>
    </source>
</evidence>
<accession>A0ABS6AY98</accession>
<dbReference type="InterPro" id="IPR010427">
    <property type="entry name" value="DUF1023"/>
</dbReference>
<feature type="domain" description="DUF1023" evidence="1">
    <location>
        <begin position="351"/>
        <end position="535"/>
    </location>
</feature>
<evidence type="ECO:0000313" key="3">
    <source>
        <dbReference type="EMBL" id="MBU3063019.1"/>
    </source>
</evidence>
<dbReference type="SUPFAM" id="SSF53474">
    <property type="entry name" value="alpha/beta-Hydrolases"/>
    <property type="match status" value="1"/>
</dbReference>